<feature type="region of interest" description="Disordered" evidence="5">
    <location>
        <begin position="50"/>
        <end position="78"/>
    </location>
</feature>
<keyword evidence="4" id="KW-0472">Membrane</keyword>
<evidence type="ECO:0000313" key="6">
    <source>
        <dbReference type="EMBL" id="VEL18255.1"/>
    </source>
</evidence>
<sequence length="415" mass="46256">MLNPLHQRWHSSTGSRLHLYSTETASVCDRWQPTARPSRPVVGAWCLGRPRHRHQSAPDPPSPIPQLRRRQAAGSRSHVEAKRMLWLLGADRPMVRWQDETKRQNSDSSDDGSKSMQDPMSVACATPDTVVSCYHGSSNVVGMARGVRVNGPTSPRVRTPRDEMHPRKHCVLMPVGGGWTSGSSSKLVEPDASRRQVELPAAVFSRQICISSPEDVRFESEMRHRQMEPERSRLEEDVRETGCQSWPEGKLVRFSGRREAPKACEGKRGACDPIEQSVKSDEAIERSSREEGRLGIGGKVLTKCSGVCGCWWQRKQNRGTMAVTYGEASGRVVAAPPSRREQRNERKAARTLSAILVAFIVTWTPYNVFAVINGLLSETKPIPDSVYNVGKPMSTCLVVLFGKDETVQQPKKWSP</sequence>
<evidence type="ECO:0000256" key="2">
    <source>
        <dbReference type="ARBA" id="ARBA00022692"/>
    </source>
</evidence>
<dbReference type="EMBL" id="CAAALY010036176">
    <property type="protein sequence ID" value="VEL18255.1"/>
    <property type="molecule type" value="Genomic_DNA"/>
</dbReference>
<comment type="caution">
    <text evidence="6">The sequence shown here is derived from an EMBL/GenBank/DDBJ whole genome shotgun (WGS) entry which is preliminary data.</text>
</comment>
<comment type="subcellular location">
    <subcellularLocation>
        <location evidence="1">Membrane</location>
    </subcellularLocation>
</comment>
<reference evidence="6" key="1">
    <citation type="submission" date="2018-11" db="EMBL/GenBank/DDBJ databases">
        <authorList>
            <consortium name="Pathogen Informatics"/>
        </authorList>
    </citation>
    <scope>NUCLEOTIDE SEQUENCE</scope>
</reference>
<dbReference type="Proteomes" id="UP000784294">
    <property type="component" value="Unassembled WGS sequence"/>
</dbReference>
<feature type="region of interest" description="Disordered" evidence="5">
    <location>
        <begin position="97"/>
        <end position="120"/>
    </location>
</feature>
<dbReference type="GO" id="GO:0004930">
    <property type="term" value="F:G protein-coupled receptor activity"/>
    <property type="evidence" value="ECO:0007669"/>
    <property type="project" value="InterPro"/>
</dbReference>
<accession>A0A448WRC5</accession>
<evidence type="ECO:0000256" key="1">
    <source>
        <dbReference type="ARBA" id="ARBA00004370"/>
    </source>
</evidence>
<dbReference type="OrthoDB" id="10071887at2759"/>
<proteinExistence type="predicted"/>
<gene>
    <name evidence="6" type="ORF">PXEA_LOCUS11695</name>
</gene>
<dbReference type="AlphaFoldDB" id="A0A448WRC5"/>
<dbReference type="Pfam" id="PF00001">
    <property type="entry name" value="7tm_1"/>
    <property type="match status" value="1"/>
</dbReference>
<name>A0A448WRC5_9PLAT</name>
<keyword evidence="7" id="KW-1185">Reference proteome</keyword>
<keyword evidence="3" id="KW-1133">Transmembrane helix</keyword>
<feature type="region of interest" description="Disordered" evidence="5">
    <location>
        <begin position="220"/>
        <end position="240"/>
    </location>
</feature>
<dbReference type="GO" id="GO:0016020">
    <property type="term" value="C:membrane"/>
    <property type="evidence" value="ECO:0007669"/>
    <property type="project" value="UniProtKB-SubCell"/>
</dbReference>
<keyword evidence="2" id="KW-0812">Transmembrane</keyword>
<dbReference type="InterPro" id="IPR000276">
    <property type="entry name" value="GPCR_Rhodpsn"/>
</dbReference>
<evidence type="ECO:0000256" key="3">
    <source>
        <dbReference type="ARBA" id="ARBA00022989"/>
    </source>
</evidence>
<protein>
    <recommendedName>
        <fullName evidence="8">G-protein coupled receptors family 1 profile domain-containing protein</fullName>
    </recommendedName>
</protein>
<evidence type="ECO:0000256" key="5">
    <source>
        <dbReference type="SAM" id="MobiDB-lite"/>
    </source>
</evidence>
<dbReference type="SUPFAM" id="SSF81321">
    <property type="entry name" value="Family A G protein-coupled receptor-like"/>
    <property type="match status" value="1"/>
</dbReference>
<evidence type="ECO:0008006" key="8">
    <source>
        <dbReference type="Google" id="ProtNLM"/>
    </source>
</evidence>
<dbReference type="Gene3D" id="1.20.1070.10">
    <property type="entry name" value="Rhodopsin 7-helix transmembrane proteins"/>
    <property type="match status" value="1"/>
</dbReference>
<evidence type="ECO:0000313" key="7">
    <source>
        <dbReference type="Proteomes" id="UP000784294"/>
    </source>
</evidence>
<evidence type="ECO:0000256" key="4">
    <source>
        <dbReference type="ARBA" id="ARBA00023136"/>
    </source>
</evidence>
<organism evidence="6 7">
    <name type="scientific">Protopolystoma xenopodis</name>
    <dbReference type="NCBI Taxonomy" id="117903"/>
    <lineage>
        <taxon>Eukaryota</taxon>
        <taxon>Metazoa</taxon>
        <taxon>Spiralia</taxon>
        <taxon>Lophotrochozoa</taxon>
        <taxon>Platyhelminthes</taxon>
        <taxon>Monogenea</taxon>
        <taxon>Polyopisthocotylea</taxon>
        <taxon>Polystomatidea</taxon>
        <taxon>Polystomatidae</taxon>
        <taxon>Protopolystoma</taxon>
    </lineage>
</organism>